<evidence type="ECO:0000313" key="2">
    <source>
        <dbReference type="EMBL" id="UVI39195.1"/>
    </source>
</evidence>
<protein>
    <submittedName>
        <fullName evidence="2">DUF3489 domain-containing protein</fullName>
    </submittedName>
</protein>
<dbReference type="Proteomes" id="UP001065265">
    <property type="component" value="Chromosome"/>
</dbReference>
<reference evidence="2" key="1">
    <citation type="submission" date="2022-02" db="EMBL/GenBank/DDBJ databases">
        <title>Qipengyuania spongiae sp. nov., isolated from marine sponge.</title>
        <authorList>
            <person name="Li Z."/>
            <person name="Zhang M."/>
        </authorList>
    </citation>
    <scope>NUCLEOTIDE SEQUENCE</scope>
    <source>
        <strain evidence="2">PHS-Z21</strain>
    </source>
</reference>
<evidence type="ECO:0000313" key="3">
    <source>
        <dbReference type="Proteomes" id="UP001065265"/>
    </source>
</evidence>
<feature type="region of interest" description="Disordered" evidence="1">
    <location>
        <begin position="16"/>
        <end position="38"/>
    </location>
</feature>
<organism evidence="2 3">
    <name type="scientific">Qipengyuania spongiae</name>
    <dbReference type="NCBI Taxonomy" id="2909673"/>
    <lineage>
        <taxon>Bacteria</taxon>
        <taxon>Pseudomonadati</taxon>
        <taxon>Pseudomonadota</taxon>
        <taxon>Alphaproteobacteria</taxon>
        <taxon>Sphingomonadales</taxon>
        <taxon>Erythrobacteraceae</taxon>
        <taxon>Qipengyuania</taxon>
    </lineage>
</organism>
<dbReference type="EMBL" id="CP092471">
    <property type="protein sequence ID" value="UVI39195.1"/>
    <property type="molecule type" value="Genomic_DNA"/>
</dbReference>
<proteinExistence type="predicted"/>
<sequence>MNHEVKIAKTYCAATPEKRTGPSKEVASRTAGKTARKTKSDAVIALLARPQGATLDEMMKATGWQSHSVRGFLAGTVKKKLGHTIGSEVGEMGRVYCIIAEVK</sequence>
<name>A0ABY5SXC5_9SPHN</name>
<dbReference type="RefSeq" id="WP_265558375.1">
    <property type="nucleotide sequence ID" value="NZ_CP092471.1"/>
</dbReference>
<dbReference type="Pfam" id="PF11994">
    <property type="entry name" value="DUF3489"/>
    <property type="match status" value="1"/>
</dbReference>
<gene>
    <name evidence="2" type="ORF">L1F33_13335</name>
</gene>
<keyword evidence="3" id="KW-1185">Reference proteome</keyword>
<accession>A0ABY5SXC5</accession>
<evidence type="ECO:0000256" key="1">
    <source>
        <dbReference type="SAM" id="MobiDB-lite"/>
    </source>
</evidence>
<dbReference type="InterPro" id="IPR021880">
    <property type="entry name" value="DUF3489"/>
</dbReference>